<evidence type="ECO:0000313" key="2">
    <source>
        <dbReference type="EMBL" id="KAK0436079.1"/>
    </source>
</evidence>
<keyword evidence="3" id="KW-1185">Reference proteome</keyword>
<dbReference type="Proteomes" id="UP001175211">
    <property type="component" value="Unassembled WGS sequence"/>
</dbReference>
<name>A0AA39J5L4_ARMTA</name>
<dbReference type="RefSeq" id="XP_060322186.1">
    <property type="nucleotide sequence ID" value="XM_060470553.1"/>
</dbReference>
<evidence type="ECO:0000256" key="1">
    <source>
        <dbReference type="SAM" id="MobiDB-lite"/>
    </source>
</evidence>
<proteinExistence type="predicted"/>
<gene>
    <name evidence="2" type="ORF">EV420DRAFT_1487672</name>
</gene>
<organism evidence="2 3">
    <name type="scientific">Armillaria tabescens</name>
    <name type="common">Ringless honey mushroom</name>
    <name type="synonym">Agaricus tabescens</name>
    <dbReference type="NCBI Taxonomy" id="1929756"/>
    <lineage>
        <taxon>Eukaryota</taxon>
        <taxon>Fungi</taxon>
        <taxon>Dikarya</taxon>
        <taxon>Basidiomycota</taxon>
        <taxon>Agaricomycotina</taxon>
        <taxon>Agaricomycetes</taxon>
        <taxon>Agaricomycetidae</taxon>
        <taxon>Agaricales</taxon>
        <taxon>Marasmiineae</taxon>
        <taxon>Physalacriaceae</taxon>
        <taxon>Desarmillaria</taxon>
    </lineage>
</organism>
<accession>A0AA39J5L4</accession>
<feature type="region of interest" description="Disordered" evidence="1">
    <location>
        <begin position="40"/>
        <end position="59"/>
    </location>
</feature>
<dbReference type="EMBL" id="JAUEPS010000132">
    <property type="protein sequence ID" value="KAK0436079.1"/>
    <property type="molecule type" value="Genomic_DNA"/>
</dbReference>
<dbReference type="AlphaFoldDB" id="A0AA39J5L4"/>
<protein>
    <submittedName>
        <fullName evidence="2">Uncharacterized protein</fullName>
    </submittedName>
</protein>
<sequence>MAKARYLASPGGAELQLYSCKSPFLFAELDGITPDTIPSGASLSVPAGPLPLPEENEEAPPPTFPCGACGFVNNVTVHKPFKWYAVIRGWAVGVVQGSSDSTALTTGVTAGHASKGSTKKEAITIFNQALSKGQVTVVPKMLKI</sequence>
<dbReference type="GeneID" id="85354101"/>
<reference evidence="2" key="1">
    <citation type="submission" date="2023-06" db="EMBL/GenBank/DDBJ databases">
        <authorList>
            <consortium name="Lawrence Berkeley National Laboratory"/>
            <person name="Ahrendt S."/>
            <person name="Sahu N."/>
            <person name="Indic B."/>
            <person name="Wong-Bajracharya J."/>
            <person name="Merenyi Z."/>
            <person name="Ke H.-M."/>
            <person name="Monk M."/>
            <person name="Kocsube S."/>
            <person name="Drula E."/>
            <person name="Lipzen A."/>
            <person name="Balint B."/>
            <person name="Henrissat B."/>
            <person name="Andreopoulos B."/>
            <person name="Martin F.M."/>
            <person name="Harder C.B."/>
            <person name="Rigling D."/>
            <person name="Ford K.L."/>
            <person name="Foster G.D."/>
            <person name="Pangilinan J."/>
            <person name="Papanicolaou A."/>
            <person name="Barry K."/>
            <person name="LaButti K."/>
            <person name="Viragh M."/>
            <person name="Koriabine M."/>
            <person name="Yan M."/>
            <person name="Riley R."/>
            <person name="Champramary S."/>
            <person name="Plett K.L."/>
            <person name="Tsai I.J."/>
            <person name="Slot J."/>
            <person name="Sipos G."/>
            <person name="Plett J."/>
            <person name="Nagy L.G."/>
            <person name="Grigoriev I.V."/>
        </authorList>
    </citation>
    <scope>NUCLEOTIDE SEQUENCE</scope>
    <source>
        <strain evidence="2">CCBAS 213</strain>
    </source>
</reference>
<comment type="caution">
    <text evidence="2">The sequence shown here is derived from an EMBL/GenBank/DDBJ whole genome shotgun (WGS) entry which is preliminary data.</text>
</comment>
<evidence type="ECO:0000313" key="3">
    <source>
        <dbReference type="Proteomes" id="UP001175211"/>
    </source>
</evidence>